<keyword evidence="8" id="KW-1185">Reference proteome</keyword>
<evidence type="ECO:0000256" key="5">
    <source>
        <dbReference type="SAM" id="Phobius"/>
    </source>
</evidence>
<feature type="transmembrane region" description="Helical" evidence="5">
    <location>
        <begin position="69"/>
        <end position="89"/>
    </location>
</feature>
<evidence type="ECO:0000256" key="3">
    <source>
        <dbReference type="ARBA" id="ARBA00022989"/>
    </source>
</evidence>
<dbReference type="OrthoDB" id="5812248at2"/>
<dbReference type="PANTHER" id="PTHR32322:SF2">
    <property type="entry name" value="EAMA DOMAIN-CONTAINING PROTEIN"/>
    <property type="match status" value="1"/>
</dbReference>
<sequence>MSSHSVITAHLQLALYALLISTAFPIAAALGQDYPPVLTTWFRFLIAALGFALLLRLQNRLHWPGWRSVGRYALISFPITGFFLLMFVSGETASALHLGGLYTGVPIASLILGHLIWKTPLSKQRLLALFLGALAALWVMTEGHLSRLAGDWPLGNSIFLLACLLMAVYPMVLRSLYRSEPMMVITGWSMISGCFWLTLAILVMQPQLSLPTYSQWQLIIWLAIGTTMFTFFLFKSASIVVGGGSAHAYGLLTPVLVIGINAYLEKPLPSLWVIPGIAMIFICLLWILYLDRQHPL</sequence>
<accession>A0A4U1BJW3</accession>
<evidence type="ECO:0000313" key="8">
    <source>
        <dbReference type="Proteomes" id="UP000305675"/>
    </source>
</evidence>
<feature type="transmembrane region" description="Helical" evidence="5">
    <location>
        <begin position="246"/>
        <end position="264"/>
    </location>
</feature>
<feature type="transmembrane region" description="Helical" evidence="5">
    <location>
        <begin position="184"/>
        <end position="204"/>
    </location>
</feature>
<dbReference type="Proteomes" id="UP000305675">
    <property type="component" value="Unassembled WGS sequence"/>
</dbReference>
<dbReference type="RefSeq" id="WP_136864585.1">
    <property type="nucleotide sequence ID" value="NZ_SWCJ01000016.1"/>
</dbReference>
<dbReference type="EMBL" id="SWCJ01000016">
    <property type="protein sequence ID" value="TKB51874.1"/>
    <property type="molecule type" value="Genomic_DNA"/>
</dbReference>
<feature type="transmembrane region" description="Helical" evidence="5">
    <location>
        <begin position="124"/>
        <end position="141"/>
    </location>
</feature>
<protein>
    <submittedName>
        <fullName evidence="7">DMT family transporter</fullName>
    </submittedName>
</protein>
<keyword evidence="4 5" id="KW-0472">Membrane</keyword>
<dbReference type="GO" id="GO:0016020">
    <property type="term" value="C:membrane"/>
    <property type="evidence" value="ECO:0007669"/>
    <property type="project" value="UniProtKB-SubCell"/>
</dbReference>
<feature type="transmembrane region" description="Helical" evidence="5">
    <location>
        <begin position="41"/>
        <end position="57"/>
    </location>
</feature>
<feature type="transmembrane region" description="Helical" evidence="5">
    <location>
        <begin position="153"/>
        <end position="172"/>
    </location>
</feature>
<feature type="transmembrane region" description="Helical" evidence="5">
    <location>
        <begin position="270"/>
        <end position="290"/>
    </location>
</feature>
<keyword evidence="3 5" id="KW-1133">Transmembrane helix</keyword>
<evidence type="ECO:0000256" key="2">
    <source>
        <dbReference type="ARBA" id="ARBA00022692"/>
    </source>
</evidence>
<dbReference type="InterPro" id="IPR000620">
    <property type="entry name" value="EamA_dom"/>
</dbReference>
<dbReference type="InterPro" id="IPR050638">
    <property type="entry name" value="AA-Vitamin_Transporters"/>
</dbReference>
<evidence type="ECO:0000256" key="1">
    <source>
        <dbReference type="ARBA" id="ARBA00004141"/>
    </source>
</evidence>
<dbReference type="AlphaFoldDB" id="A0A4U1BJW3"/>
<feature type="domain" description="EamA" evidence="6">
    <location>
        <begin position="155"/>
        <end position="288"/>
    </location>
</feature>
<dbReference type="PANTHER" id="PTHR32322">
    <property type="entry name" value="INNER MEMBRANE TRANSPORTER"/>
    <property type="match status" value="1"/>
</dbReference>
<evidence type="ECO:0000259" key="6">
    <source>
        <dbReference type="Pfam" id="PF00892"/>
    </source>
</evidence>
<dbReference type="Pfam" id="PF00892">
    <property type="entry name" value="EamA"/>
    <property type="match status" value="2"/>
</dbReference>
<evidence type="ECO:0000313" key="7">
    <source>
        <dbReference type="EMBL" id="TKB51874.1"/>
    </source>
</evidence>
<name>A0A4U1BJW3_9GAMM</name>
<feature type="transmembrane region" description="Helical" evidence="5">
    <location>
        <begin position="95"/>
        <end position="117"/>
    </location>
</feature>
<organism evidence="7 8">
    <name type="scientific">Ferrimonas aestuarii</name>
    <dbReference type="NCBI Taxonomy" id="2569539"/>
    <lineage>
        <taxon>Bacteria</taxon>
        <taxon>Pseudomonadati</taxon>
        <taxon>Pseudomonadota</taxon>
        <taxon>Gammaproteobacteria</taxon>
        <taxon>Alteromonadales</taxon>
        <taxon>Ferrimonadaceae</taxon>
        <taxon>Ferrimonas</taxon>
    </lineage>
</organism>
<reference evidence="7 8" key="1">
    <citation type="submission" date="2019-04" db="EMBL/GenBank/DDBJ databases">
        <authorList>
            <person name="Hwang J.C."/>
        </authorList>
    </citation>
    <scope>NUCLEOTIDE SEQUENCE [LARGE SCALE GENOMIC DNA]</scope>
    <source>
        <strain evidence="7 8">IMCC35002</strain>
    </source>
</reference>
<keyword evidence="2 5" id="KW-0812">Transmembrane</keyword>
<feature type="domain" description="EamA" evidence="6">
    <location>
        <begin position="10"/>
        <end position="140"/>
    </location>
</feature>
<gene>
    <name evidence="7" type="ORF">FCL42_16790</name>
</gene>
<comment type="caution">
    <text evidence="7">The sequence shown here is derived from an EMBL/GenBank/DDBJ whole genome shotgun (WGS) entry which is preliminary data.</text>
</comment>
<feature type="transmembrane region" description="Helical" evidence="5">
    <location>
        <begin position="216"/>
        <end position="234"/>
    </location>
</feature>
<comment type="subcellular location">
    <subcellularLocation>
        <location evidence="1">Membrane</location>
        <topology evidence="1">Multi-pass membrane protein</topology>
    </subcellularLocation>
</comment>
<evidence type="ECO:0000256" key="4">
    <source>
        <dbReference type="ARBA" id="ARBA00023136"/>
    </source>
</evidence>
<proteinExistence type="predicted"/>